<dbReference type="PROSITE" id="PS51898">
    <property type="entry name" value="TYR_RECOMBINASE"/>
    <property type="match status" value="1"/>
</dbReference>
<dbReference type="InterPro" id="IPR000727">
    <property type="entry name" value="T_SNARE_dom"/>
</dbReference>
<accession>A0A9D2IK68</accession>
<dbReference type="GO" id="GO:0006310">
    <property type="term" value="P:DNA recombination"/>
    <property type="evidence" value="ECO:0007669"/>
    <property type="project" value="UniProtKB-KW"/>
</dbReference>
<dbReference type="AlphaFoldDB" id="A0A9D2IK68"/>
<dbReference type="EMBL" id="DXCD01000219">
    <property type="protein sequence ID" value="HIZ13934.1"/>
    <property type="molecule type" value="Genomic_DNA"/>
</dbReference>
<dbReference type="Proteomes" id="UP000824017">
    <property type="component" value="Unassembled WGS sequence"/>
</dbReference>
<dbReference type="Pfam" id="PF00589">
    <property type="entry name" value="Phage_integrase"/>
    <property type="match status" value="1"/>
</dbReference>
<dbReference type="PROSITE" id="PS50192">
    <property type="entry name" value="T_SNARE"/>
    <property type="match status" value="1"/>
</dbReference>
<reference evidence="4" key="1">
    <citation type="journal article" date="2021" name="PeerJ">
        <title>Extensive microbial diversity within the chicken gut microbiome revealed by metagenomics and culture.</title>
        <authorList>
            <person name="Gilroy R."/>
            <person name="Ravi A."/>
            <person name="Getino M."/>
            <person name="Pursley I."/>
            <person name="Horton D.L."/>
            <person name="Alikhan N.F."/>
            <person name="Baker D."/>
            <person name="Gharbi K."/>
            <person name="Hall N."/>
            <person name="Watson M."/>
            <person name="Adriaenssens E.M."/>
            <person name="Foster-Nyarko E."/>
            <person name="Jarju S."/>
            <person name="Secka A."/>
            <person name="Antonio M."/>
            <person name="Oren A."/>
            <person name="Chaudhuri R.R."/>
            <person name="La Ragione R."/>
            <person name="Hildebrand F."/>
            <person name="Pallen M.J."/>
        </authorList>
    </citation>
    <scope>NUCLEOTIDE SEQUENCE</scope>
    <source>
        <strain evidence="4">ChiGjej1B1-13045</strain>
    </source>
</reference>
<dbReference type="SUPFAM" id="SSF56349">
    <property type="entry name" value="DNA breaking-rejoining enzymes"/>
    <property type="match status" value="1"/>
</dbReference>
<dbReference type="InterPro" id="IPR002104">
    <property type="entry name" value="Integrase_catalytic"/>
</dbReference>
<dbReference type="GO" id="GO:0015074">
    <property type="term" value="P:DNA integration"/>
    <property type="evidence" value="ECO:0007669"/>
    <property type="project" value="InterPro"/>
</dbReference>
<evidence type="ECO:0000256" key="1">
    <source>
        <dbReference type="ARBA" id="ARBA00023172"/>
    </source>
</evidence>
<dbReference type="GO" id="GO:0003677">
    <property type="term" value="F:DNA binding"/>
    <property type="evidence" value="ECO:0007669"/>
    <property type="project" value="InterPro"/>
</dbReference>
<feature type="domain" description="Tyr recombinase" evidence="3">
    <location>
        <begin position="1"/>
        <end position="56"/>
    </location>
</feature>
<comment type="caution">
    <text evidence="4">The sequence shown here is derived from an EMBL/GenBank/DDBJ whole genome shotgun (WGS) entry which is preliminary data.</text>
</comment>
<dbReference type="Gene3D" id="1.10.443.10">
    <property type="entry name" value="Intergrase catalytic core"/>
    <property type="match status" value="1"/>
</dbReference>
<reference evidence="4" key="2">
    <citation type="submission" date="2021-04" db="EMBL/GenBank/DDBJ databases">
        <authorList>
            <person name="Gilroy R."/>
        </authorList>
    </citation>
    <scope>NUCLEOTIDE SEQUENCE</scope>
    <source>
        <strain evidence="4">ChiGjej1B1-13045</strain>
    </source>
</reference>
<feature type="domain" description="T-SNARE coiled-coil homology" evidence="2">
    <location>
        <begin position="1"/>
        <end position="38"/>
    </location>
</feature>
<protein>
    <submittedName>
        <fullName evidence="4">Tyrosine-type recombinase/integrase</fullName>
    </submittedName>
</protein>
<proteinExistence type="predicted"/>
<dbReference type="InterPro" id="IPR013762">
    <property type="entry name" value="Integrase-like_cat_sf"/>
</dbReference>
<dbReference type="InterPro" id="IPR011010">
    <property type="entry name" value="DNA_brk_join_enz"/>
</dbReference>
<name>A0A9D2IK68_9FIRM</name>
<keyword evidence="1" id="KW-0233">DNA recombination</keyword>
<evidence type="ECO:0000259" key="2">
    <source>
        <dbReference type="PROSITE" id="PS50192"/>
    </source>
</evidence>
<evidence type="ECO:0000313" key="5">
    <source>
        <dbReference type="Proteomes" id="UP000824017"/>
    </source>
</evidence>
<evidence type="ECO:0000259" key="3">
    <source>
        <dbReference type="PROSITE" id="PS51898"/>
    </source>
</evidence>
<evidence type="ECO:0000313" key="4">
    <source>
        <dbReference type="EMBL" id="HIZ13934.1"/>
    </source>
</evidence>
<organism evidence="4 5">
    <name type="scientific">Candidatus Mediterraneibacter stercorigallinarum</name>
    <dbReference type="NCBI Taxonomy" id="2838686"/>
    <lineage>
        <taxon>Bacteria</taxon>
        <taxon>Bacillati</taxon>
        <taxon>Bacillota</taxon>
        <taxon>Clostridia</taxon>
        <taxon>Lachnospirales</taxon>
        <taxon>Lachnospiraceae</taxon>
        <taxon>Mediterraneibacter</taxon>
    </lineage>
</organism>
<gene>
    <name evidence="4" type="ORF">H9817_08440</name>
</gene>
<sequence length="64" mass="7573">MSICRFHELSHTHASLLMEQGVDIDSISRRLDHTDSQITRDIYLHVTKKLEDQQNERLKEVKIL</sequence>